<sequence length="203" mass="23362">MDDWWGSSKSREINLLWTRTRSILIQLKVIEGPNYSIVGKHETKQISLSPGPGNYNDESFSTIYRKPSIYTLGMKHYTSAKELLPRPGQYDLNSSFVSNNSIKFPTQQRLTSLEGGMSPGPGCTIIINFEYNIDKAVSWQWKNITSLDDWNIFKITRIKEISSNSRSRSLLNDCYAQPVKNFTMKQKLQSKNSKFICSRTWCL</sequence>
<evidence type="ECO:0000313" key="2">
    <source>
        <dbReference type="Proteomes" id="UP000683925"/>
    </source>
</evidence>
<organism evidence="1 2">
    <name type="scientific">Paramecium octaurelia</name>
    <dbReference type="NCBI Taxonomy" id="43137"/>
    <lineage>
        <taxon>Eukaryota</taxon>
        <taxon>Sar</taxon>
        <taxon>Alveolata</taxon>
        <taxon>Ciliophora</taxon>
        <taxon>Intramacronucleata</taxon>
        <taxon>Oligohymenophorea</taxon>
        <taxon>Peniculida</taxon>
        <taxon>Parameciidae</taxon>
        <taxon>Paramecium</taxon>
    </lineage>
</organism>
<comment type="caution">
    <text evidence="1">The sequence shown here is derived from an EMBL/GenBank/DDBJ whole genome shotgun (WGS) entry which is preliminary data.</text>
</comment>
<dbReference type="AlphaFoldDB" id="A0A8S1UAJ4"/>
<gene>
    <name evidence="1" type="ORF">POCTA_138.1.T0410131</name>
</gene>
<name>A0A8S1UAJ4_PAROT</name>
<keyword evidence="2" id="KW-1185">Reference proteome</keyword>
<evidence type="ECO:0000313" key="1">
    <source>
        <dbReference type="EMBL" id="CAD8162211.1"/>
    </source>
</evidence>
<dbReference type="EMBL" id="CAJJDP010000041">
    <property type="protein sequence ID" value="CAD8162211.1"/>
    <property type="molecule type" value="Genomic_DNA"/>
</dbReference>
<reference evidence="1" key="1">
    <citation type="submission" date="2021-01" db="EMBL/GenBank/DDBJ databases">
        <authorList>
            <consortium name="Genoscope - CEA"/>
            <person name="William W."/>
        </authorList>
    </citation>
    <scope>NUCLEOTIDE SEQUENCE</scope>
</reference>
<dbReference type="OrthoDB" id="283550at2759"/>
<accession>A0A8S1UAJ4</accession>
<protein>
    <submittedName>
        <fullName evidence="1">Uncharacterized protein</fullName>
    </submittedName>
</protein>
<proteinExistence type="predicted"/>
<dbReference type="Proteomes" id="UP000683925">
    <property type="component" value="Unassembled WGS sequence"/>
</dbReference>